<dbReference type="AlphaFoldDB" id="X1UWP5"/>
<dbReference type="Gene3D" id="2.160.20.110">
    <property type="match status" value="1"/>
</dbReference>
<reference evidence="1" key="1">
    <citation type="journal article" date="2014" name="Front. Microbiol.">
        <title>High frequency of phylogenetically diverse reductive dehalogenase-homologous genes in deep subseafloor sedimentary metagenomes.</title>
        <authorList>
            <person name="Kawai M."/>
            <person name="Futagami T."/>
            <person name="Toyoda A."/>
            <person name="Takaki Y."/>
            <person name="Nishi S."/>
            <person name="Hori S."/>
            <person name="Arai W."/>
            <person name="Tsubouchi T."/>
            <person name="Morono Y."/>
            <person name="Uchiyama I."/>
            <person name="Ito T."/>
            <person name="Fujiyama A."/>
            <person name="Inagaki F."/>
            <person name="Takami H."/>
        </authorList>
    </citation>
    <scope>NUCLEOTIDE SEQUENCE</scope>
    <source>
        <strain evidence="1">Expedition CK06-06</strain>
    </source>
</reference>
<protein>
    <submittedName>
        <fullName evidence="1">Uncharacterized protein</fullName>
    </submittedName>
</protein>
<accession>X1UWP5</accession>
<name>X1UWP5_9ZZZZ</name>
<sequence length="143" mass="14921">MALTQQVSVVKDSEGLVTPDSFALALTQETSSLSVDCTVTPDALSLALTQPTPTAAAGIINWKGLNDIRNNLGGDFVLDADLDENTADYDTYAGVAANGGLGWDPIGPTFTGTINFAGHTISDLFIDRPDTDNVGLFRRSSGA</sequence>
<organism evidence="1">
    <name type="scientific">marine sediment metagenome</name>
    <dbReference type="NCBI Taxonomy" id="412755"/>
    <lineage>
        <taxon>unclassified sequences</taxon>
        <taxon>metagenomes</taxon>
        <taxon>ecological metagenomes</taxon>
    </lineage>
</organism>
<proteinExistence type="predicted"/>
<evidence type="ECO:0000313" key="1">
    <source>
        <dbReference type="EMBL" id="GAJ21923.1"/>
    </source>
</evidence>
<gene>
    <name evidence="1" type="ORF">S12H4_55559</name>
</gene>
<dbReference type="EMBL" id="BARW01035653">
    <property type="protein sequence ID" value="GAJ21923.1"/>
    <property type="molecule type" value="Genomic_DNA"/>
</dbReference>
<comment type="caution">
    <text evidence="1">The sequence shown here is derived from an EMBL/GenBank/DDBJ whole genome shotgun (WGS) entry which is preliminary data.</text>
</comment>
<feature type="non-terminal residue" evidence="1">
    <location>
        <position position="143"/>
    </location>
</feature>